<protein>
    <submittedName>
        <fullName evidence="1">Uncharacterized protein</fullName>
    </submittedName>
</protein>
<dbReference type="Proteomes" id="UP000286045">
    <property type="component" value="Unassembled WGS sequence"/>
</dbReference>
<evidence type="ECO:0000313" key="2">
    <source>
        <dbReference type="Proteomes" id="UP000286045"/>
    </source>
</evidence>
<dbReference type="EMBL" id="RYZI01000123">
    <property type="protein sequence ID" value="RWA10204.1"/>
    <property type="molecule type" value="Genomic_DNA"/>
</dbReference>
<comment type="caution">
    <text evidence="1">The sequence shown here is derived from an EMBL/GenBank/DDBJ whole genome shotgun (WGS) entry which is preliminary data.</text>
</comment>
<accession>A0A439D725</accession>
<organism evidence="1 2">
    <name type="scientific">Xylaria grammica</name>
    <dbReference type="NCBI Taxonomy" id="363999"/>
    <lineage>
        <taxon>Eukaryota</taxon>
        <taxon>Fungi</taxon>
        <taxon>Dikarya</taxon>
        <taxon>Ascomycota</taxon>
        <taxon>Pezizomycotina</taxon>
        <taxon>Sordariomycetes</taxon>
        <taxon>Xylariomycetidae</taxon>
        <taxon>Xylariales</taxon>
        <taxon>Xylariaceae</taxon>
        <taxon>Xylaria</taxon>
    </lineage>
</organism>
<evidence type="ECO:0000313" key="1">
    <source>
        <dbReference type="EMBL" id="RWA10204.1"/>
    </source>
</evidence>
<keyword evidence="2" id="KW-1185">Reference proteome</keyword>
<name>A0A439D725_9PEZI</name>
<reference evidence="1 2" key="1">
    <citation type="submission" date="2018-12" db="EMBL/GenBank/DDBJ databases">
        <title>Draft genome sequence of Xylaria grammica IHI A82.</title>
        <authorList>
            <person name="Buettner E."/>
            <person name="Kellner H."/>
        </authorList>
    </citation>
    <scope>NUCLEOTIDE SEQUENCE [LARGE SCALE GENOMIC DNA]</scope>
    <source>
        <strain evidence="1 2">IHI A82</strain>
    </source>
</reference>
<proteinExistence type="predicted"/>
<gene>
    <name evidence="1" type="ORF">EKO27_g4909</name>
</gene>
<dbReference type="AlphaFoldDB" id="A0A439D725"/>
<sequence>MSDVCKPHPLLPNVWIDDKNIPVASAWIVVTDEEGDASLKKRVCFPRRICVTMGKPISPIAKFLTRVASCAVEIAGKLYVISANVDLVASSVDGTRDGETWSDSTRDASDRGPKIKECMRLGRVVYQSVDMHFIVIEVADTFKACRDSRCPRCPMLINNNWAMNKPSPSGTGPVQLALGKWDRGFGDQPPYRIKFVIDLEQEGRNSATPDHCTHHEGEIRVPVDWELNRLSQADAGSLVSCSNRAIGIVDYLLASPGGVRVLLFENKLWVHLAPYLNASWRRQDAFSVTRAWKHLEF</sequence>